<dbReference type="PANTHER" id="PTHR33570:SF2">
    <property type="entry name" value="CARBOXYMUCONOLACTONE DECARBOXYLASE-LIKE DOMAIN-CONTAINING PROTEIN"/>
    <property type="match status" value="1"/>
</dbReference>
<dbReference type="PRINTS" id="PR00111">
    <property type="entry name" value="ABHYDROLASE"/>
</dbReference>
<reference evidence="3 4" key="1">
    <citation type="submission" date="2016-10" db="EMBL/GenBank/DDBJ databases">
        <authorList>
            <person name="de Groot N.N."/>
        </authorList>
    </citation>
    <scope>NUCLEOTIDE SEQUENCE [LARGE SCALE GENOMIC DNA]</scope>
    <source>
        <strain evidence="3 4">CGMCC 1.11156</strain>
    </source>
</reference>
<dbReference type="RefSeq" id="WP_246166605.1">
    <property type="nucleotide sequence ID" value="NZ_BKAF01000050.1"/>
</dbReference>
<evidence type="ECO:0000259" key="1">
    <source>
        <dbReference type="Pfam" id="PF00561"/>
    </source>
</evidence>
<dbReference type="SUPFAM" id="SSF53474">
    <property type="entry name" value="alpha/beta-Hydrolases"/>
    <property type="match status" value="1"/>
</dbReference>
<dbReference type="Pfam" id="PF02627">
    <property type="entry name" value="CMD"/>
    <property type="match status" value="1"/>
</dbReference>
<feature type="domain" description="Carboxymuconolactone decarboxylase-like" evidence="2">
    <location>
        <begin position="285"/>
        <end position="364"/>
    </location>
</feature>
<evidence type="ECO:0000259" key="2">
    <source>
        <dbReference type="Pfam" id="PF02627"/>
    </source>
</evidence>
<dbReference type="SUPFAM" id="SSF69118">
    <property type="entry name" value="AhpD-like"/>
    <property type="match status" value="1"/>
</dbReference>
<sequence length="372" mass="38910">MSPQIPSVTAVRLSGAAHRHDLPLLVLGPSLGTSAMTLWSVCAGGLTDRFDVLAWDLPGHGHNRGVREEGFTMAELAQGVLAVVEDVLAQRDQVGGNFAYAGDSVGGAVGLQLLLDAPDRVDSAVLLCTGAKIGDAATWAGRMGQVSISGTPVMVPGSAERWFAPGFVDREPALASALLGALTDTADEGYLQVCAALADFDVRDRLGEVRAPVLAVAGAWDAVTPPDLLREIADGVRDGRVEVLADVGHLAPAEAPVEVAALIRQHVLGESPVDAADDLTLDVGEVAADHAAGSLWSRPGLDRHSRLLITVTALVAQGRHDELDAHLRATRSDGLTIEEIKECLLQTAIYCGATDATAAFRIARTVLEEERA</sequence>
<dbReference type="InterPro" id="IPR029032">
    <property type="entry name" value="AhpD-like"/>
</dbReference>
<name>A0A1I3DR90_9ACTN</name>
<dbReference type="GO" id="GO:0051920">
    <property type="term" value="F:peroxiredoxin activity"/>
    <property type="evidence" value="ECO:0007669"/>
    <property type="project" value="InterPro"/>
</dbReference>
<dbReference type="AlphaFoldDB" id="A0A1I3DR90"/>
<evidence type="ECO:0000313" key="3">
    <source>
        <dbReference type="EMBL" id="SFH89173.1"/>
    </source>
</evidence>
<dbReference type="InterPro" id="IPR052512">
    <property type="entry name" value="4CMD/NDH-1_regulator"/>
</dbReference>
<evidence type="ECO:0000313" key="4">
    <source>
        <dbReference type="Proteomes" id="UP000198649"/>
    </source>
</evidence>
<dbReference type="InterPro" id="IPR000073">
    <property type="entry name" value="AB_hydrolase_1"/>
</dbReference>
<dbReference type="Proteomes" id="UP000198649">
    <property type="component" value="Unassembled WGS sequence"/>
</dbReference>
<keyword evidence="4" id="KW-1185">Reference proteome</keyword>
<dbReference type="Pfam" id="PF00561">
    <property type="entry name" value="Abhydrolase_1"/>
    <property type="match status" value="1"/>
</dbReference>
<dbReference type="EMBL" id="FOQG01000003">
    <property type="protein sequence ID" value="SFH89173.1"/>
    <property type="molecule type" value="Genomic_DNA"/>
</dbReference>
<dbReference type="InterPro" id="IPR029058">
    <property type="entry name" value="AB_hydrolase_fold"/>
</dbReference>
<dbReference type="Gene3D" id="1.20.1290.10">
    <property type="entry name" value="AhpD-like"/>
    <property type="match status" value="1"/>
</dbReference>
<dbReference type="Gene3D" id="3.40.50.1820">
    <property type="entry name" value="alpha/beta hydrolase"/>
    <property type="match status" value="1"/>
</dbReference>
<feature type="domain" description="AB hydrolase-1" evidence="1">
    <location>
        <begin position="44"/>
        <end position="255"/>
    </location>
</feature>
<dbReference type="InterPro" id="IPR003779">
    <property type="entry name" value="CMD-like"/>
</dbReference>
<accession>A0A1I3DR90</accession>
<dbReference type="PANTHER" id="PTHR33570">
    <property type="entry name" value="4-CARBOXYMUCONOLACTONE DECARBOXYLASE FAMILY PROTEIN"/>
    <property type="match status" value="1"/>
</dbReference>
<proteinExistence type="predicted"/>
<organism evidence="3 4">
    <name type="scientific">Nocardioides psychrotolerans</name>
    <dbReference type="NCBI Taxonomy" id="1005945"/>
    <lineage>
        <taxon>Bacteria</taxon>
        <taxon>Bacillati</taxon>
        <taxon>Actinomycetota</taxon>
        <taxon>Actinomycetes</taxon>
        <taxon>Propionibacteriales</taxon>
        <taxon>Nocardioidaceae</taxon>
        <taxon>Nocardioides</taxon>
    </lineage>
</organism>
<protein>
    <submittedName>
        <fullName evidence="3">3-oxoadipate enol-lactonase / 4-carboxymuconolactone decarboxylase</fullName>
    </submittedName>
</protein>
<gene>
    <name evidence="3" type="ORF">SAMN05216561_10345</name>
</gene>
<dbReference type="STRING" id="1005945.SAMN05216561_10345"/>